<evidence type="ECO:0000313" key="3">
    <source>
        <dbReference type="EMBL" id="KAL2094311.1"/>
    </source>
</evidence>
<gene>
    <name evidence="3" type="ORF">ACEWY4_009030</name>
</gene>
<protein>
    <recommendedName>
        <fullName evidence="2">Ska2 N-terminal domain-containing protein</fullName>
    </recommendedName>
</protein>
<sequence length="161" mass="17679">MDSTVDKLEQMFQNAELTLDLMFRRMKWEMQQQDDNGSFPVEPLLVLEELELMRGRVCALVSEVCAVREQKRQVEDAIRAKQLRIAQLAMHTNTTAALSTVAALLAAAQDHPQGAPDDSACRPECGTGAAQNQPKNGRPARGGVQSILPERPLGVKAKRAS</sequence>
<evidence type="ECO:0000313" key="4">
    <source>
        <dbReference type="Proteomes" id="UP001591681"/>
    </source>
</evidence>
<organism evidence="3 4">
    <name type="scientific">Coilia grayii</name>
    <name type="common">Gray's grenadier anchovy</name>
    <dbReference type="NCBI Taxonomy" id="363190"/>
    <lineage>
        <taxon>Eukaryota</taxon>
        <taxon>Metazoa</taxon>
        <taxon>Chordata</taxon>
        <taxon>Craniata</taxon>
        <taxon>Vertebrata</taxon>
        <taxon>Euteleostomi</taxon>
        <taxon>Actinopterygii</taxon>
        <taxon>Neopterygii</taxon>
        <taxon>Teleostei</taxon>
        <taxon>Clupei</taxon>
        <taxon>Clupeiformes</taxon>
        <taxon>Clupeoidei</taxon>
        <taxon>Engraulidae</taxon>
        <taxon>Coilinae</taxon>
        <taxon>Coilia</taxon>
    </lineage>
</organism>
<dbReference type="InterPro" id="IPR042091">
    <property type="entry name" value="Ska2_N"/>
</dbReference>
<reference evidence="3 4" key="1">
    <citation type="submission" date="2024-09" db="EMBL/GenBank/DDBJ databases">
        <title>A chromosome-level genome assembly of Gray's grenadier anchovy, Coilia grayii.</title>
        <authorList>
            <person name="Fu Z."/>
        </authorList>
    </citation>
    <scope>NUCLEOTIDE SEQUENCE [LARGE SCALE GENOMIC DNA]</scope>
    <source>
        <strain evidence="3">G4</strain>
        <tissue evidence="3">Muscle</tissue>
    </source>
</reference>
<dbReference type="Gene3D" id="6.10.250.1380">
    <property type="match status" value="1"/>
</dbReference>
<evidence type="ECO:0000259" key="2">
    <source>
        <dbReference type="Pfam" id="PF16740"/>
    </source>
</evidence>
<name>A0ABD1K5A2_9TELE</name>
<accession>A0ABD1K5A2</accession>
<dbReference type="EMBL" id="JBHFQA010000008">
    <property type="protein sequence ID" value="KAL2094311.1"/>
    <property type="molecule type" value="Genomic_DNA"/>
</dbReference>
<dbReference type="Proteomes" id="UP001591681">
    <property type="component" value="Unassembled WGS sequence"/>
</dbReference>
<feature type="domain" description="Ska2 N-terminal" evidence="2">
    <location>
        <begin position="3"/>
        <end position="84"/>
    </location>
</feature>
<keyword evidence="4" id="KW-1185">Reference proteome</keyword>
<feature type="region of interest" description="Disordered" evidence="1">
    <location>
        <begin position="110"/>
        <end position="161"/>
    </location>
</feature>
<dbReference type="Pfam" id="PF16740">
    <property type="entry name" value="SKA2"/>
    <property type="match status" value="1"/>
</dbReference>
<evidence type="ECO:0000256" key="1">
    <source>
        <dbReference type="SAM" id="MobiDB-lite"/>
    </source>
</evidence>
<comment type="caution">
    <text evidence="3">The sequence shown here is derived from an EMBL/GenBank/DDBJ whole genome shotgun (WGS) entry which is preliminary data.</text>
</comment>
<proteinExistence type="predicted"/>
<dbReference type="AlphaFoldDB" id="A0ABD1K5A2"/>